<name>A0ABV5BA09_9BACL</name>
<proteinExistence type="predicted"/>
<accession>A0ABV5BA09</accession>
<organism evidence="1 2">
    <name type="scientific">Paenibacillus terreus</name>
    <dbReference type="NCBI Taxonomy" id="1387834"/>
    <lineage>
        <taxon>Bacteria</taxon>
        <taxon>Bacillati</taxon>
        <taxon>Bacillota</taxon>
        <taxon>Bacilli</taxon>
        <taxon>Bacillales</taxon>
        <taxon>Paenibacillaceae</taxon>
        <taxon>Paenibacillus</taxon>
    </lineage>
</organism>
<dbReference type="Proteomes" id="UP001580407">
    <property type="component" value="Unassembled WGS sequence"/>
</dbReference>
<evidence type="ECO:0000313" key="1">
    <source>
        <dbReference type="EMBL" id="MFB5681416.1"/>
    </source>
</evidence>
<evidence type="ECO:0000313" key="2">
    <source>
        <dbReference type="Proteomes" id="UP001580407"/>
    </source>
</evidence>
<comment type="caution">
    <text evidence="1">The sequence shown here is derived from an EMBL/GenBank/DDBJ whole genome shotgun (WGS) entry which is preliminary data.</text>
</comment>
<sequence length="159" mass="18606">MEHDSLDRLIDYGIYIKNLSTSDLVELIKRLENYEEVSSALTELSQRDKTILIPLCHNILQAELGDEYLQAIAFNLLYTSDREKAMEWVKVKLESVFTSVLGEIFDNLSTDSLQPFGLSLSSEFLQSLADRYFDFSDDDKKRIYENYEWFKESYKDKLS</sequence>
<evidence type="ECO:0008006" key="3">
    <source>
        <dbReference type="Google" id="ProtNLM"/>
    </source>
</evidence>
<dbReference type="RefSeq" id="WP_375525207.1">
    <property type="nucleotide sequence ID" value="NZ_JBHILM010000010.1"/>
</dbReference>
<keyword evidence="2" id="KW-1185">Reference proteome</keyword>
<gene>
    <name evidence="1" type="ORF">ACE3NQ_10885</name>
</gene>
<protein>
    <recommendedName>
        <fullName evidence="3">Immunity protein 30 domain-containing protein</fullName>
    </recommendedName>
</protein>
<dbReference type="EMBL" id="JBHILM010000010">
    <property type="protein sequence ID" value="MFB5681416.1"/>
    <property type="molecule type" value="Genomic_DNA"/>
</dbReference>
<reference evidence="1 2" key="1">
    <citation type="submission" date="2024-09" db="EMBL/GenBank/DDBJ databases">
        <authorList>
            <person name="Ruan L."/>
        </authorList>
    </citation>
    <scope>NUCLEOTIDE SEQUENCE [LARGE SCALE GENOMIC DNA]</scope>
    <source>
        <strain evidence="1 2">D33</strain>
    </source>
</reference>